<reference evidence="6" key="2">
    <citation type="submission" date="2007-04" db="EMBL/GenBank/DDBJ databases">
        <title>Complete genome sequence of the nitrogen-fixing bacterium Azorhizobium caulinodans ORS571.</title>
        <authorList>
            <person name="Lee K.B."/>
            <person name="Backer P.D."/>
            <person name="Aono T."/>
            <person name="Liu C.T."/>
            <person name="Suzuki S."/>
            <person name="Suzuki T."/>
            <person name="Kaneko T."/>
            <person name="Yamada M."/>
            <person name="Tabata S."/>
            <person name="Kupfer D.M."/>
            <person name="Najar F.Z."/>
            <person name="Wiley G.B."/>
            <person name="Roe B."/>
            <person name="Binnewies T."/>
            <person name="Ussery D."/>
            <person name="Vereecke D."/>
            <person name="Gevers D."/>
            <person name="Holsters M."/>
            <person name="Oyaizu H."/>
        </authorList>
    </citation>
    <scope>NUCLEOTIDE SEQUENCE [LARGE SCALE GENOMIC DNA]</scope>
    <source>
        <strain evidence="6">ATCC 43989 / DSM 5975 / JCM 20966 / LMG 6465 / NBRC 14845 / NCIMB 13405 / ORS 571</strain>
    </source>
</reference>
<reference evidence="5 6" key="5">
    <citation type="journal article" date="2010" name="Appl. Environ. Microbiol.">
        <title>phrR-like gene praR of Azorhizobium caulinodans ORS571 is essential for symbiosis with Sesbania rostrata and is involved in expression of reb genes.</title>
        <authorList>
            <person name="Akiba N."/>
            <person name="Aono T."/>
            <person name="Toyazaki H."/>
            <person name="Sato S."/>
            <person name="Oyaizu H."/>
        </authorList>
    </citation>
    <scope>NUCLEOTIDE SEQUENCE [LARGE SCALE GENOMIC DNA]</scope>
    <source>
        <strain evidence="6">ATCC 43989 / DSM 5975 / JCM 20966 / LMG 6465 / NBRC 14845 / NCIMB 13405 / ORS 571</strain>
    </source>
</reference>
<organism evidence="5 6">
    <name type="scientific">Azorhizobium caulinodans (strain ATCC 43989 / DSM 5975 / JCM 20966 / LMG 6465 / NBRC 14845 / NCIMB 13405 / ORS 571)</name>
    <dbReference type="NCBI Taxonomy" id="438753"/>
    <lineage>
        <taxon>Bacteria</taxon>
        <taxon>Pseudomonadati</taxon>
        <taxon>Pseudomonadota</taxon>
        <taxon>Alphaproteobacteria</taxon>
        <taxon>Hyphomicrobiales</taxon>
        <taxon>Xanthobacteraceae</taxon>
        <taxon>Azorhizobium</taxon>
    </lineage>
</organism>
<dbReference type="PANTHER" id="PTHR43309">
    <property type="entry name" value="5-OXOPROLINASE SUBUNIT C"/>
    <property type="match status" value="1"/>
</dbReference>
<reference evidence="5 6" key="4">
    <citation type="journal article" date="2009" name="Appl. Environ. Microbiol.">
        <title>Comparative genome-wide transcriptional profiling of Azorhizobium caulinodans ORS571 grown under free-living and symbiotic conditions.</title>
        <authorList>
            <person name="Tsukada S."/>
            <person name="Aono T."/>
            <person name="Akiba N."/>
            <person name="Lee KB."/>
            <person name="Liu CT."/>
            <person name="Toyazaki H."/>
            <person name="Oyaizu H."/>
        </authorList>
    </citation>
    <scope>NUCLEOTIDE SEQUENCE [LARGE SCALE GENOMIC DNA]</scope>
    <source>
        <strain evidence="6">ATCC 43989 / DSM 5975 / JCM 20966 / LMG 6465 / NBRC 14845 / NCIMB 13405 / ORS 571</strain>
    </source>
</reference>
<sequence length="346" mass="35459">MSETVAQPGLRILSAGPGVTLQDAGRHGLLRFGVTGAGPMDPLAFALANRVAQVPEGAAALEISMGGVELEAVEAPVTVALVGGAFRITLDGQPVPSACRLTLEVGQKLAVRAGTAGAWCYLAPCGAIGIPPTLGSLSTHARSGLGGLKGRALMAGDMLPLAGAHVLPGGTMELAAPVLNRPGDVIRVMLGPQDDYFNAAEIAAFLAGPWTVSVRSDRMAYFLDGTPLTHAGGFNIVSDGIAHGAIQVPGEGFPVVLMGDRQPTGGYPKIANVIGADLGRIAQLRPGATFRFAAVTAEEAIAARRAEAAALTDGWTLTPLVRTHLTSEFLFGCRLIDGWVDAFAEG</sequence>
<keyword evidence="1" id="KW-0547">Nucleotide-binding</keyword>
<evidence type="ECO:0000259" key="4">
    <source>
        <dbReference type="SMART" id="SM00797"/>
    </source>
</evidence>
<evidence type="ECO:0000256" key="2">
    <source>
        <dbReference type="ARBA" id="ARBA00022801"/>
    </source>
</evidence>
<evidence type="ECO:0000256" key="1">
    <source>
        <dbReference type="ARBA" id="ARBA00022741"/>
    </source>
</evidence>
<feature type="domain" description="Carboxyltransferase" evidence="4">
    <location>
        <begin position="31"/>
        <end position="310"/>
    </location>
</feature>
<accession>A8HRP2</accession>
<dbReference type="RefSeq" id="WP_012172592.1">
    <property type="nucleotide sequence ID" value="NC_009937.1"/>
</dbReference>
<dbReference type="Proteomes" id="UP000000270">
    <property type="component" value="Chromosome"/>
</dbReference>
<dbReference type="eggNOG" id="COG1984">
    <property type="taxonomic scope" value="Bacteria"/>
</dbReference>
<dbReference type="HOGENOM" id="CLU_028967_0_0_5"/>
<proteinExistence type="predicted"/>
<dbReference type="Gene3D" id="2.40.100.10">
    <property type="entry name" value="Cyclophilin-like"/>
    <property type="match status" value="1"/>
</dbReference>
<gene>
    <name evidence="5" type="ordered locus">AZC_4072</name>
</gene>
<dbReference type="SUPFAM" id="SSF50891">
    <property type="entry name" value="Cyclophilin-like"/>
    <property type="match status" value="1"/>
</dbReference>
<dbReference type="GO" id="GO:0005524">
    <property type="term" value="F:ATP binding"/>
    <property type="evidence" value="ECO:0007669"/>
    <property type="project" value="UniProtKB-KW"/>
</dbReference>
<evidence type="ECO:0000313" key="5">
    <source>
        <dbReference type="EMBL" id="BAF90070.1"/>
    </source>
</evidence>
<keyword evidence="2 5" id="KW-0378">Hydrolase</keyword>
<evidence type="ECO:0000313" key="6">
    <source>
        <dbReference type="Proteomes" id="UP000000270"/>
    </source>
</evidence>
<dbReference type="STRING" id="438753.AZC_4072"/>
<keyword evidence="6" id="KW-1185">Reference proteome</keyword>
<evidence type="ECO:0000256" key="3">
    <source>
        <dbReference type="ARBA" id="ARBA00022840"/>
    </source>
</evidence>
<dbReference type="GO" id="GO:0016787">
    <property type="term" value="F:hydrolase activity"/>
    <property type="evidence" value="ECO:0007669"/>
    <property type="project" value="UniProtKB-KW"/>
</dbReference>
<reference evidence="5 6" key="3">
    <citation type="journal article" date="2008" name="BMC Genomics">
        <title>The genome of the versatile nitrogen fixer Azorhizobium caulinodans ORS571.</title>
        <authorList>
            <person name="Lee KB."/>
            <person name="Backer P.D."/>
            <person name="Aono T."/>
            <person name="Liu CT."/>
            <person name="Suzuki S."/>
            <person name="Suzuki T."/>
            <person name="Kaneko T."/>
            <person name="Yamada M."/>
            <person name="Tabata S."/>
            <person name="Kupfer D.M."/>
            <person name="Najar F.Z."/>
            <person name="Wiley G.B."/>
            <person name="Roe B."/>
            <person name="Binnewies T.T."/>
            <person name="Ussery D.W."/>
            <person name="D'Haeze W."/>
            <person name="Herder J.D."/>
            <person name="Gevers D."/>
            <person name="Vereecke D."/>
            <person name="Holsters M."/>
            <person name="Oyaizu H."/>
        </authorList>
    </citation>
    <scope>NUCLEOTIDE SEQUENCE [LARGE SCALE GENOMIC DNA]</scope>
    <source>
        <strain evidence="6">ATCC 43989 / DSM 5975 / JCM 20966 / LMG 6465 / NBRC 14845 / NCIMB 13405 / ORS 571</strain>
    </source>
</reference>
<dbReference type="SMART" id="SM00797">
    <property type="entry name" value="AHS2"/>
    <property type="match status" value="1"/>
</dbReference>
<dbReference type="InterPro" id="IPR003778">
    <property type="entry name" value="CT_A_B"/>
</dbReference>
<reference evidence="5 6" key="6">
    <citation type="journal article" date="2011" name="Appl. Environ. Microbiol.">
        <title>Involvement of the azorhizobial chromosome partition gene (parA) in the onset of bacteroid differentiation during Sesbania rostrata stem nodule development.</title>
        <authorList>
            <person name="Liu CT."/>
            <person name="Lee KB."/>
            <person name="Wang YS."/>
            <person name="Peng MH."/>
            <person name="Lee KT."/>
            <person name="Suzuki S."/>
            <person name="Suzuki T."/>
            <person name="Oyaizu H."/>
        </authorList>
    </citation>
    <scope>NUCLEOTIDE SEQUENCE [LARGE SCALE GENOMIC DNA]</scope>
    <source>
        <strain evidence="6">ATCC 43989 / DSM 5975 / JCM 20966 / LMG 6465 / NBRC 14845 / NCIMB 13405 / ORS 571</strain>
    </source>
</reference>
<dbReference type="EMBL" id="AP009384">
    <property type="protein sequence ID" value="BAF90070.1"/>
    <property type="molecule type" value="Genomic_DNA"/>
</dbReference>
<dbReference type="AlphaFoldDB" id="A8HRP2"/>
<keyword evidence="3" id="KW-0067">ATP-binding</keyword>
<dbReference type="InterPro" id="IPR052708">
    <property type="entry name" value="PxpC"/>
</dbReference>
<dbReference type="PANTHER" id="PTHR43309:SF5">
    <property type="entry name" value="5-OXOPROLINASE SUBUNIT C"/>
    <property type="match status" value="1"/>
</dbReference>
<dbReference type="NCBIfam" id="TIGR00724">
    <property type="entry name" value="urea_amlyse_rel"/>
    <property type="match status" value="1"/>
</dbReference>
<name>A8HRP2_AZOC5</name>
<dbReference type="KEGG" id="azc:AZC_4072"/>
<dbReference type="Pfam" id="PF02626">
    <property type="entry name" value="CT_A_B"/>
    <property type="match status" value="1"/>
</dbReference>
<reference evidence="5 6" key="1">
    <citation type="journal article" date="2007" name="Appl. Environ. Microbiol.">
        <title>Rhizobial factors required for stem nodule maturation and maintenance in Sesbania rostrata-Azorhizobium caulinodans ORS571 symbiosis.</title>
        <authorList>
            <person name="Suzuki S."/>
            <person name="Aono T."/>
            <person name="Lee KB."/>
            <person name="Suzuki T."/>
            <person name="Liu CT."/>
            <person name="Miwa H."/>
            <person name="Wakao S."/>
            <person name="Iki T."/>
            <person name="Oyaizu H."/>
        </authorList>
    </citation>
    <scope>NUCLEOTIDE SEQUENCE [LARGE SCALE GENOMIC DNA]</scope>
    <source>
        <strain evidence="6">ATCC 43989 / DSM 5975 / JCM 20966 / LMG 6465 / NBRC 14845 / NCIMB 13405 / ORS 571</strain>
    </source>
</reference>
<protein>
    <submittedName>
        <fullName evidence="5">Allophanate hydrolase subunit 2</fullName>
    </submittedName>
</protein>
<dbReference type="InterPro" id="IPR029000">
    <property type="entry name" value="Cyclophilin-like_dom_sf"/>
</dbReference>